<proteinExistence type="predicted"/>
<keyword evidence="2" id="KW-1185">Reference proteome</keyword>
<accession>A0ACC0XPB9</accession>
<dbReference type="Proteomes" id="UP001163603">
    <property type="component" value="Chromosome 11"/>
</dbReference>
<organism evidence="1 2">
    <name type="scientific">Pistacia integerrima</name>
    <dbReference type="NCBI Taxonomy" id="434235"/>
    <lineage>
        <taxon>Eukaryota</taxon>
        <taxon>Viridiplantae</taxon>
        <taxon>Streptophyta</taxon>
        <taxon>Embryophyta</taxon>
        <taxon>Tracheophyta</taxon>
        <taxon>Spermatophyta</taxon>
        <taxon>Magnoliopsida</taxon>
        <taxon>eudicotyledons</taxon>
        <taxon>Gunneridae</taxon>
        <taxon>Pentapetalae</taxon>
        <taxon>rosids</taxon>
        <taxon>malvids</taxon>
        <taxon>Sapindales</taxon>
        <taxon>Anacardiaceae</taxon>
        <taxon>Pistacia</taxon>
    </lineage>
</organism>
<evidence type="ECO:0000313" key="1">
    <source>
        <dbReference type="EMBL" id="KAJ0020147.1"/>
    </source>
</evidence>
<comment type="caution">
    <text evidence="1">The sequence shown here is derived from an EMBL/GenBank/DDBJ whole genome shotgun (WGS) entry which is preliminary data.</text>
</comment>
<reference evidence="2" key="1">
    <citation type="journal article" date="2023" name="G3 (Bethesda)">
        <title>Genome assembly and association tests identify interacting loci associated with vigor, precocity, and sex in interspecific pistachio rootstocks.</title>
        <authorList>
            <person name="Palmer W."/>
            <person name="Jacygrad E."/>
            <person name="Sagayaradj S."/>
            <person name="Cavanaugh K."/>
            <person name="Han R."/>
            <person name="Bertier L."/>
            <person name="Beede B."/>
            <person name="Kafkas S."/>
            <person name="Golino D."/>
            <person name="Preece J."/>
            <person name="Michelmore R."/>
        </authorList>
    </citation>
    <scope>NUCLEOTIDE SEQUENCE [LARGE SCALE GENOMIC DNA]</scope>
</reference>
<sequence>MLEYSRKALMDYGNVSNNTIFYVMDYMREELKNIQVEVEK</sequence>
<evidence type="ECO:0000313" key="2">
    <source>
        <dbReference type="Proteomes" id="UP001163603"/>
    </source>
</evidence>
<name>A0ACC0XPB9_9ROSI</name>
<dbReference type="EMBL" id="CM047746">
    <property type="protein sequence ID" value="KAJ0020147.1"/>
    <property type="molecule type" value="Genomic_DNA"/>
</dbReference>
<gene>
    <name evidence="1" type="ORF">Pint_31469</name>
</gene>
<protein>
    <submittedName>
        <fullName evidence="1">Uncharacterized protein</fullName>
    </submittedName>
</protein>